<comment type="subcellular location">
    <subcellularLocation>
        <location evidence="1">Cytoplasm</location>
    </subcellularLocation>
</comment>
<evidence type="ECO:0000256" key="1">
    <source>
        <dbReference type="ARBA" id="ARBA00004496"/>
    </source>
</evidence>
<keyword evidence="4" id="KW-0067">ATP-binding</keyword>
<organism evidence="8 9">
    <name type="scientific">Actinomadura bangladeshensis</name>
    <dbReference type="NCBI Taxonomy" id="453573"/>
    <lineage>
        <taxon>Bacteria</taxon>
        <taxon>Bacillati</taxon>
        <taxon>Actinomycetota</taxon>
        <taxon>Actinomycetes</taxon>
        <taxon>Streptosporangiales</taxon>
        <taxon>Thermomonosporaceae</taxon>
        <taxon>Actinomadura</taxon>
    </lineage>
</organism>
<dbReference type="PRINTS" id="PR01652">
    <property type="entry name" value="SHAPEPROTEIN"/>
</dbReference>
<evidence type="ECO:0008006" key="10">
    <source>
        <dbReference type="Google" id="ProtNLM"/>
    </source>
</evidence>
<evidence type="ECO:0000256" key="2">
    <source>
        <dbReference type="ARBA" id="ARBA00022490"/>
    </source>
</evidence>
<dbReference type="GO" id="GO:0008360">
    <property type="term" value="P:regulation of cell shape"/>
    <property type="evidence" value="ECO:0007669"/>
    <property type="project" value="UniProtKB-KW"/>
</dbReference>
<dbReference type="InterPro" id="IPR004753">
    <property type="entry name" value="MreB"/>
</dbReference>
<dbReference type="AlphaFoldDB" id="A0A4R4N841"/>
<keyword evidence="3" id="KW-0547">Nucleotide-binding</keyword>
<dbReference type="PANTHER" id="PTHR42749">
    <property type="entry name" value="CELL SHAPE-DETERMINING PROTEIN MREB"/>
    <property type="match status" value="1"/>
</dbReference>
<accession>A0A4R4N841</accession>
<dbReference type="InterPro" id="IPR056546">
    <property type="entry name" value="MreB_MamK-like"/>
</dbReference>
<reference evidence="8 9" key="1">
    <citation type="submission" date="2019-03" db="EMBL/GenBank/DDBJ databases">
        <title>Draft genome sequences of novel Actinobacteria.</title>
        <authorList>
            <person name="Sahin N."/>
            <person name="Ay H."/>
            <person name="Saygin H."/>
        </authorList>
    </citation>
    <scope>NUCLEOTIDE SEQUENCE [LARGE SCALE GENOMIC DNA]</scope>
    <source>
        <strain evidence="8 9">DSM 45347</strain>
    </source>
</reference>
<feature type="region of interest" description="Disordered" evidence="7">
    <location>
        <begin position="1"/>
        <end position="22"/>
    </location>
</feature>
<dbReference type="EMBL" id="SMJW01000409">
    <property type="protein sequence ID" value="TDC03087.1"/>
    <property type="molecule type" value="Genomic_DNA"/>
</dbReference>
<comment type="similarity">
    <text evidence="6">Belongs to the FtsA/MreB family.</text>
</comment>
<dbReference type="Pfam" id="PF06723">
    <property type="entry name" value="MreB_Mbl"/>
    <property type="match status" value="2"/>
</dbReference>
<keyword evidence="2" id="KW-0963">Cytoplasm</keyword>
<evidence type="ECO:0000256" key="3">
    <source>
        <dbReference type="ARBA" id="ARBA00022741"/>
    </source>
</evidence>
<sequence length="298" mass="31088">MRGLPQADPRGPPGDHPVRPPLRELPAATTVTTATAPPDGPRAALDLGSSRIRASVPALDVIVDRPSTVGGPVQITTGRRRARAVPARPIEHGMVADAGACTRLTRLTLMEADPGLRLRHVLLAVPAAASGTQLGRAANAVRAAAGCPVRTMEAPLAAAIGAGIAVGDPRPRLIIDIGAGIVEMAVVMRGRVHSARSIQYVPDRQAGHHAPRLPEHVRERLAAGVQHLLTDLPAPLRRTARDGGLLLTGGGARLPSLPGRLTAEISLTITIARDPARATIRGLAHACRSPDAWRLTRA</sequence>
<dbReference type="Proteomes" id="UP000295431">
    <property type="component" value="Unassembled WGS sequence"/>
</dbReference>
<evidence type="ECO:0000313" key="8">
    <source>
        <dbReference type="EMBL" id="TDC03087.1"/>
    </source>
</evidence>
<protein>
    <recommendedName>
        <fullName evidence="10">Rod shape-determining protein</fullName>
    </recommendedName>
</protein>
<evidence type="ECO:0000256" key="6">
    <source>
        <dbReference type="ARBA" id="ARBA00023458"/>
    </source>
</evidence>
<evidence type="ECO:0000256" key="7">
    <source>
        <dbReference type="SAM" id="MobiDB-lite"/>
    </source>
</evidence>
<dbReference type="Gene3D" id="3.30.420.40">
    <property type="match status" value="2"/>
</dbReference>
<gene>
    <name evidence="8" type="ORF">E1284_38770</name>
</gene>
<name>A0A4R4N841_9ACTN</name>
<keyword evidence="5" id="KW-0133">Cell shape</keyword>
<keyword evidence="9" id="KW-1185">Reference proteome</keyword>
<evidence type="ECO:0000256" key="5">
    <source>
        <dbReference type="ARBA" id="ARBA00022960"/>
    </source>
</evidence>
<evidence type="ECO:0000313" key="9">
    <source>
        <dbReference type="Proteomes" id="UP000295431"/>
    </source>
</evidence>
<dbReference type="GO" id="GO:0005524">
    <property type="term" value="F:ATP binding"/>
    <property type="evidence" value="ECO:0007669"/>
    <property type="project" value="UniProtKB-KW"/>
</dbReference>
<dbReference type="PANTHER" id="PTHR42749:SF1">
    <property type="entry name" value="CELL SHAPE-DETERMINING PROTEIN MREB"/>
    <property type="match status" value="1"/>
</dbReference>
<proteinExistence type="inferred from homology"/>
<dbReference type="GO" id="GO:0005737">
    <property type="term" value="C:cytoplasm"/>
    <property type="evidence" value="ECO:0007669"/>
    <property type="project" value="UniProtKB-SubCell"/>
</dbReference>
<dbReference type="GO" id="GO:0000902">
    <property type="term" value="P:cell morphogenesis"/>
    <property type="evidence" value="ECO:0007669"/>
    <property type="project" value="InterPro"/>
</dbReference>
<dbReference type="OrthoDB" id="3471776at2"/>
<dbReference type="InterPro" id="IPR043129">
    <property type="entry name" value="ATPase_NBD"/>
</dbReference>
<evidence type="ECO:0000256" key="4">
    <source>
        <dbReference type="ARBA" id="ARBA00022840"/>
    </source>
</evidence>
<dbReference type="SUPFAM" id="SSF53067">
    <property type="entry name" value="Actin-like ATPase domain"/>
    <property type="match status" value="1"/>
</dbReference>
<comment type="caution">
    <text evidence="8">The sequence shown here is derived from an EMBL/GenBank/DDBJ whole genome shotgun (WGS) entry which is preliminary data.</text>
</comment>